<organism evidence="8">
    <name type="scientific">marine sediment metagenome</name>
    <dbReference type="NCBI Taxonomy" id="412755"/>
    <lineage>
        <taxon>unclassified sequences</taxon>
        <taxon>metagenomes</taxon>
        <taxon>ecological metagenomes</taxon>
    </lineage>
</organism>
<protein>
    <recommendedName>
        <fullName evidence="9">HTH luxR-type domain-containing protein</fullName>
    </recommendedName>
</protein>
<dbReference type="CDD" id="cd00130">
    <property type="entry name" value="PAS"/>
    <property type="match status" value="1"/>
</dbReference>
<reference evidence="8" key="1">
    <citation type="journal article" date="2015" name="Nature">
        <title>Complex archaea that bridge the gap between prokaryotes and eukaryotes.</title>
        <authorList>
            <person name="Spang A."/>
            <person name="Saw J.H."/>
            <person name="Jorgensen S.L."/>
            <person name="Zaremba-Niedzwiedzka K."/>
            <person name="Martijn J."/>
            <person name="Lind A.E."/>
            <person name="van Eijk R."/>
            <person name="Schleper C."/>
            <person name="Guy L."/>
            <person name="Ettema T.J."/>
        </authorList>
    </citation>
    <scope>NUCLEOTIDE SEQUENCE</scope>
</reference>
<dbReference type="InterPro" id="IPR035965">
    <property type="entry name" value="PAS-like_dom_sf"/>
</dbReference>
<dbReference type="InterPro" id="IPR016032">
    <property type="entry name" value="Sig_transdc_resp-reg_C-effctor"/>
</dbReference>
<evidence type="ECO:0000313" key="8">
    <source>
        <dbReference type="EMBL" id="KKN41247.1"/>
    </source>
</evidence>
<dbReference type="AlphaFoldDB" id="A0A0F9QW80"/>
<dbReference type="Pfam" id="PF00196">
    <property type="entry name" value="GerE"/>
    <property type="match status" value="1"/>
</dbReference>
<evidence type="ECO:0008006" key="9">
    <source>
        <dbReference type="Google" id="ProtNLM"/>
    </source>
</evidence>
<dbReference type="PRINTS" id="PR00038">
    <property type="entry name" value="HTHLUXR"/>
</dbReference>
<comment type="caution">
    <text evidence="8">The sequence shown here is derived from an EMBL/GenBank/DDBJ whole genome shotgun (WGS) entry which is preliminary data.</text>
</comment>
<dbReference type="InterPro" id="IPR036388">
    <property type="entry name" value="WH-like_DNA-bd_sf"/>
</dbReference>
<gene>
    <name evidence="8" type="ORF">LCGC14_0725280</name>
</gene>
<proteinExistence type="predicted"/>
<evidence type="ECO:0000259" key="7">
    <source>
        <dbReference type="PROSITE" id="PS50113"/>
    </source>
</evidence>
<accession>A0A0F9QW80</accession>
<sequence length="273" mass="31614">MLKLREEWHKIPDIMPTMVFYKDKENRYIYANKAFTQILGLAKKDLEGKSSFEIFPKQAQACWRHDKIVLESQKPIRSIIEFLETPSGKKWILTDKLPIMDENGHVDGILGFSIDITEQKMAEKALRESKRELQKQKKALEQKNIALHELIEQIEKEKNMIRDNITINVSELALPILAKLKMNVSVRKYANLLETLLKEITSSFGSRIIEKNFMLTPREIEICNMIKNGLGNKEISGLLNISSLTVETHRRSIRHKVGISNKHINLATFLCKF</sequence>
<evidence type="ECO:0000259" key="6">
    <source>
        <dbReference type="PROSITE" id="PS50112"/>
    </source>
</evidence>
<keyword evidence="1" id="KW-0805">Transcription regulation</keyword>
<evidence type="ECO:0000256" key="3">
    <source>
        <dbReference type="ARBA" id="ARBA00023163"/>
    </source>
</evidence>
<dbReference type="PANTHER" id="PTHR44688">
    <property type="entry name" value="DNA-BINDING TRANSCRIPTIONAL ACTIVATOR DEVR_DOSR"/>
    <property type="match status" value="1"/>
</dbReference>
<dbReference type="EMBL" id="LAZR01001659">
    <property type="protein sequence ID" value="KKN41247.1"/>
    <property type="molecule type" value="Genomic_DNA"/>
</dbReference>
<dbReference type="InterPro" id="IPR013656">
    <property type="entry name" value="PAS_4"/>
</dbReference>
<dbReference type="SUPFAM" id="SSF46894">
    <property type="entry name" value="C-terminal effector domain of the bipartite response regulators"/>
    <property type="match status" value="1"/>
</dbReference>
<feature type="domain" description="HTH luxR-type" evidence="5">
    <location>
        <begin position="208"/>
        <end position="273"/>
    </location>
</feature>
<dbReference type="Pfam" id="PF08448">
    <property type="entry name" value="PAS_4"/>
    <property type="match status" value="1"/>
</dbReference>
<dbReference type="PROSITE" id="PS50113">
    <property type="entry name" value="PAC"/>
    <property type="match status" value="1"/>
</dbReference>
<dbReference type="PROSITE" id="PS50043">
    <property type="entry name" value="HTH_LUXR_2"/>
    <property type="match status" value="1"/>
</dbReference>
<dbReference type="InterPro" id="IPR000792">
    <property type="entry name" value="Tscrpt_reg_LuxR_C"/>
</dbReference>
<feature type="domain" description="PAS" evidence="6">
    <location>
        <begin position="4"/>
        <end position="52"/>
    </location>
</feature>
<dbReference type="CDD" id="cd06170">
    <property type="entry name" value="LuxR_C_like"/>
    <property type="match status" value="1"/>
</dbReference>
<feature type="coiled-coil region" evidence="4">
    <location>
        <begin position="116"/>
        <end position="160"/>
    </location>
</feature>
<dbReference type="SMART" id="SM00091">
    <property type="entry name" value="PAS"/>
    <property type="match status" value="1"/>
</dbReference>
<dbReference type="PROSITE" id="PS50112">
    <property type="entry name" value="PAS"/>
    <property type="match status" value="1"/>
</dbReference>
<dbReference type="InterPro" id="IPR000700">
    <property type="entry name" value="PAS-assoc_C"/>
</dbReference>
<dbReference type="Gene3D" id="3.30.450.20">
    <property type="entry name" value="PAS domain"/>
    <property type="match status" value="1"/>
</dbReference>
<dbReference type="GO" id="GO:0006355">
    <property type="term" value="P:regulation of DNA-templated transcription"/>
    <property type="evidence" value="ECO:0007669"/>
    <property type="project" value="InterPro"/>
</dbReference>
<evidence type="ECO:0000256" key="2">
    <source>
        <dbReference type="ARBA" id="ARBA00023125"/>
    </source>
</evidence>
<dbReference type="PANTHER" id="PTHR44688:SF16">
    <property type="entry name" value="DNA-BINDING TRANSCRIPTIONAL ACTIVATOR DEVR_DOSR"/>
    <property type="match status" value="1"/>
</dbReference>
<dbReference type="NCBIfam" id="TIGR00229">
    <property type="entry name" value="sensory_box"/>
    <property type="match status" value="1"/>
</dbReference>
<keyword evidence="2" id="KW-0238">DNA-binding</keyword>
<evidence type="ECO:0000259" key="5">
    <source>
        <dbReference type="PROSITE" id="PS50043"/>
    </source>
</evidence>
<evidence type="ECO:0000256" key="1">
    <source>
        <dbReference type="ARBA" id="ARBA00023015"/>
    </source>
</evidence>
<name>A0A0F9QW80_9ZZZZ</name>
<evidence type="ECO:0000256" key="4">
    <source>
        <dbReference type="SAM" id="Coils"/>
    </source>
</evidence>
<dbReference type="SMART" id="SM00421">
    <property type="entry name" value="HTH_LUXR"/>
    <property type="match status" value="1"/>
</dbReference>
<dbReference type="SUPFAM" id="SSF55785">
    <property type="entry name" value="PYP-like sensor domain (PAS domain)"/>
    <property type="match status" value="1"/>
</dbReference>
<feature type="domain" description="PAC" evidence="7">
    <location>
        <begin position="76"/>
        <end position="128"/>
    </location>
</feature>
<keyword evidence="4" id="KW-0175">Coiled coil</keyword>
<dbReference type="GO" id="GO:0003677">
    <property type="term" value="F:DNA binding"/>
    <property type="evidence" value="ECO:0007669"/>
    <property type="project" value="UniProtKB-KW"/>
</dbReference>
<dbReference type="InterPro" id="IPR000014">
    <property type="entry name" value="PAS"/>
</dbReference>
<dbReference type="PROSITE" id="PS00622">
    <property type="entry name" value="HTH_LUXR_1"/>
    <property type="match status" value="1"/>
</dbReference>
<dbReference type="Gene3D" id="1.10.10.10">
    <property type="entry name" value="Winged helix-like DNA-binding domain superfamily/Winged helix DNA-binding domain"/>
    <property type="match status" value="1"/>
</dbReference>
<keyword evidence="3" id="KW-0804">Transcription</keyword>